<organism evidence="7 8">
    <name type="scientific">Acidiferrimicrobium australe</name>
    <dbReference type="NCBI Taxonomy" id="2664430"/>
    <lineage>
        <taxon>Bacteria</taxon>
        <taxon>Bacillati</taxon>
        <taxon>Actinomycetota</taxon>
        <taxon>Acidimicrobiia</taxon>
        <taxon>Acidimicrobiales</taxon>
        <taxon>Acidimicrobiaceae</taxon>
        <taxon>Acidiferrimicrobium</taxon>
    </lineage>
</organism>
<dbReference type="PANTHER" id="PTHR32479:SF19">
    <property type="entry name" value="ANAEROBIC GLYCEROL-3-PHOSPHATE DEHYDROGENASE SUBUNIT C"/>
    <property type="match status" value="1"/>
</dbReference>
<keyword evidence="5" id="KW-0411">Iron-sulfur</keyword>
<keyword evidence="8" id="KW-1185">Reference proteome</keyword>
<dbReference type="Proteomes" id="UP000437736">
    <property type="component" value="Unassembled WGS sequence"/>
</dbReference>
<feature type="non-terminal residue" evidence="7">
    <location>
        <position position="1"/>
    </location>
</feature>
<evidence type="ECO:0000313" key="8">
    <source>
        <dbReference type="Proteomes" id="UP000437736"/>
    </source>
</evidence>
<feature type="domain" description="Cysteine-rich" evidence="6">
    <location>
        <begin position="13"/>
        <end position="97"/>
    </location>
</feature>
<feature type="domain" description="Cysteine-rich" evidence="6">
    <location>
        <begin position="147"/>
        <end position="220"/>
    </location>
</feature>
<evidence type="ECO:0000259" key="6">
    <source>
        <dbReference type="Pfam" id="PF02754"/>
    </source>
</evidence>
<protein>
    <submittedName>
        <fullName evidence="7">Ferredoxin</fullName>
    </submittedName>
</protein>
<evidence type="ECO:0000256" key="5">
    <source>
        <dbReference type="ARBA" id="ARBA00023014"/>
    </source>
</evidence>
<keyword evidence="2" id="KW-0479">Metal-binding</keyword>
<dbReference type="PANTHER" id="PTHR32479">
    <property type="entry name" value="GLYCOLATE OXIDASE IRON-SULFUR SUBUNIT"/>
    <property type="match status" value="1"/>
</dbReference>
<evidence type="ECO:0000256" key="3">
    <source>
        <dbReference type="ARBA" id="ARBA00022737"/>
    </source>
</evidence>
<keyword evidence="1" id="KW-0004">4Fe-4S</keyword>
<evidence type="ECO:0000256" key="1">
    <source>
        <dbReference type="ARBA" id="ARBA00022485"/>
    </source>
</evidence>
<dbReference type="EMBL" id="WJHE01000926">
    <property type="protein sequence ID" value="MST34278.1"/>
    <property type="molecule type" value="Genomic_DNA"/>
</dbReference>
<name>A0ABW9QX62_9ACTN</name>
<dbReference type="InterPro" id="IPR004017">
    <property type="entry name" value="Cys_rich_dom"/>
</dbReference>
<sequence length="253" mass="27254">AARLGRPEQGKAAIFPTCLVEYQAPDVGQDLVKVYERNGVSCSLVDGAGCCGAPFLHAGDFDGFLAQARRNVPALAAAVRAGKDVVVPQPTCGYVLKRDYPEYVDTAEARLVGEHTFDASEYLWRLHKGEGTELDTEFAGQVPATTAYHVPCHLQAQNIGLRSRDLLKLTGTKVTVVNKCSGIDGMWGLRADNYELSRKVAQPLKAALEKADAEVVAGDCHLANGAIVQEAGRAPRHPLQQLARAYGIEEEAR</sequence>
<evidence type="ECO:0000256" key="4">
    <source>
        <dbReference type="ARBA" id="ARBA00023004"/>
    </source>
</evidence>
<gene>
    <name evidence="7" type="ORF">GHK86_16310</name>
</gene>
<dbReference type="Pfam" id="PF02754">
    <property type="entry name" value="CCG"/>
    <property type="match status" value="2"/>
</dbReference>
<keyword evidence="3" id="KW-0677">Repeat</keyword>
<comment type="caution">
    <text evidence="7">The sequence shown here is derived from an EMBL/GenBank/DDBJ whole genome shotgun (WGS) entry which is preliminary data.</text>
</comment>
<evidence type="ECO:0000256" key="2">
    <source>
        <dbReference type="ARBA" id="ARBA00022723"/>
    </source>
</evidence>
<evidence type="ECO:0000313" key="7">
    <source>
        <dbReference type="EMBL" id="MST34278.1"/>
    </source>
</evidence>
<reference evidence="7 8" key="1">
    <citation type="submission" date="2019-11" db="EMBL/GenBank/DDBJ databases">
        <title>Acidiferrimicrobium australis gen. nov., sp. nov., an acidophilic and obligately heterotrophic, member of the Actinobacteria that catalyses dissimilatory oxido- reduction of iron isolated from metal-rich acidic water in Chile.</title>
        <authorList>
            <person name="Gonzalez D."/>
            <person name="Huber K."/>
            <person name="Hedrich S."/>
            <person name="Rojas-Villalobos C."/>
            <person name="Quatrini R."/>
            <person name="Dinamarca M.A."/>
            <person name="Schwarz A."/>
            <person name="Canales C."/>
            <person name="Nancucheo I."/>
        </authorList>
    </citation>
    <scope>NUCLEOTIDE SEQUENCE [LARGE SCALE GENOMIC DNA]</scope>
    <source>
        <strain evidence="7 8">USS-CCA1</strain>
    </source>
</reference>
<keyword evidence="4" id="KW-0408">Iron</keyword>
<accession>A0ABW9QX62</accession>
<proteinExistence type="predicted"/>